<evidence type="ECO:0000313" key="2">
    <source>
        <dbReference type="Proteomes" id="UP000192074"/>
    </source>
</evidence>
<name>A0A822VEB9_AGRTU</name>
<dbReference type="NCBIfam" id="NF010409">
    <property type="entry name" value="PRK13835.1"/>
    <property type="match status" value="1"/>
</dbReference>
<reference evidence="1 2" key="1">
    <citation type="submission" date="2016-01" db="EMBL/GenBank/DDBJ databases">
        <authorList>
            <person name="Regsiter A."/>
            <person name="william w."/>
        </authorList>
    </citation>
    <scope>NUCLEOTIDE SEQUENCE [LARGE SCALE GENOMIC DNA]</scope>
    <source>
        <strain evidence="1 2">B6</strain>
    </source>
</reference>
<dbReference type="Proteomes" id="UP000192074">
    <property type="component" value="Unassembled WGS sequence"/>
</dbReference>
<dbReference type="EMBL" id="FCNL01000043">
    <property type="protein sequence ID" value="CVI25465.1"/>
    <property type="molecule type" value="Genomic_DNA"/>
</dbReference>
<evidence type="ECO:0000313" key="1">
    <source>
        <dbReference type="EMBL" id="CVI25465.1"/>
    </source>
</evidence>
<comment type="caution">
    <text evidence="1">The sequence shown here is derived from an EMBL/GenBank/DDBJ whole genome shotgun (WGS) entry which is preliminary data.</text>
</comment>
<organism evidence="1 2">
    <name type="scientific">Agrobacterium tumefaciens str. B6</name>
    <dbReference type="NCBI Taxonomy" id="1183423"/>
    <lineage>
        <taxon>Bacteria</taxon>
        <taxon>Pseudomonadati</taxon>
        <taxon>Pseudomonadota</taxon>
        <taxon>Alphaproteobacteria</taxon>
        <taxon>Hyphomicrobiales</taxon>
        <taxon>Rhizobiaceae</taxon>
        <taxon>Rhizobium/Agrobacterium group</taxon>
        <taxon>Agrobacterium</taxon>
        <taxon>Agrobacterium tumefaciens complex</taxon>
    </lineage>
</organism>
<protein>
    <submittedName>
        <fullName evidence="1">Conjugal transfer protein TrbH</fullName>
    </submittedName>
</protein>
<dbReference type="PROSITE" id="PS51257">
    <property type="entry name" value="PROKAR_LIPOPROTEIN"/>
    <property type="match status" value="1"/>
</dbReference>
<gene>
    <name evidence="1" type="primary">trbH</name>
    <name evidence="1" type="ORF">AGR4A_pTi0063</name>
</gene>
<accession>A0A822VEB9</accession>
<dbReference type="AlphaFoldDB" id="A0A822VEB9"/>
<sequence>MMKTLAFIRRPLSHMPGLAAACILTVLLSGCQSIDTEGLVASNAPPEISGPAASAIAGDMVSRLAEQIGPGKATVALKVDTSPFGQALEAALKGWGYAVVTDQKTDSGMTIVTLAYVIISFDGQVLARLSTNSVELGRAYTVTSTGATATSALSLMRRG</sequence>
<proteinExistence type="predicted"/>